<accession>A0A199URC4</accession>
<dbReference type="STRING" id="4615.A0A199URC4"/>
<organism evidence="6 7">
    <name type="scientific">Ananas comosus</name>
    <name type="common">Pineapple</name>
    <name type="synonym">Ananas ananas</name>
    <dbReference type="NCBI Taxonomy" id="4615"/>
    <lineage>
        <taxon>Eukaryota</taxon>
        <taxon>Viridiplantae</taxon>
        <taxon>Streptophyta</taxon>
        <taxon>Embryophyta</taxon>
        <taxon>Tracheophyta</taxon>
        <taxon>Spermatophyta</taxon>
        <taxon>Magnoliopsida</taxon>
        <taxon>Liliopsida</taxon>
        <taxon>Poales</taxon>
        <taxon>Bromeliaceae</taxon>
        <taxon>Bromelioideae</taxon>
        <taxon>Ananas</taxon>
    </lineage>
</organism>
<dbReference type="Gene3D" id="1.20.5.190">
    <property type="match status" value="4"/>
</dbReference>
<dbReference type="InterPro" id="IPR027417">
    <property type="entry name" value="P-loop_NTPase"/>
</dbReference>
<dbReference type="InterPro" id="IPR000225">
    <property type="entry name" value="Armadillo"/>
</dbReference>
<dbReference type="PROSITE" id="PS50021">
    <property type="entry name" value="CH"/>
    <property type="match status" value="1"/>
</dbReference>
<keyword evidence="4" id="KW-0112">Calmodulin-binding</keyword>
<dbReference type="SMART" id="SM00015">
    <property type="entry name" value="IQ"/>
    <property type="match status" value="9"/>
</dbReference>
<evidence type="ECO:0000313" key="6">
    <source>
        <dbReference type="EMBL" id="OAY67304.1"/>
    </source>
</evidence>
<dbReference type="CDD" id="cd21223">
    <property type="entry name" value="CH_ASPM_rpt1"/>
    <property type="match status" value="1"/>
</dbReference>
<dbReference type="InterPro" id="IPR036872">
    <property type="entry name" value="CH_dom_sf"/>
</dbReference>
<dbReference type="InterPro" id="IPR016024">
    <property type="entry name" value="ARM-type_fold"/>
</dbReference>
<dbReference type="GO" id="GO:0007051">
    <property type="term" value="P:spindle organization"/>
    <property type="evidence" value="ECO:0007669"/>
    <property type="project" value="TreeGrafter"/>
</dbReference>
<dbReference type="GO" id="GO:0000922">
    <property type="term" value="C:spindle pole"/>
    <property type="evidence" value="ECO:0007669"/>
    <property type="project" value="TreeGrafter"/>
</dbReference>
<comment type="caution">
    <text evidence="6">The sequence shown here is derived from an EMBL/GenBank/DDBJ whole genome shotgun (WGS) entry which is preliminary data.</text>
</comment>
<dbReference type="GO" id="GO:0005737">
    <property type="term" value="C:cytoplasm"/>
    <property type="evidence" value="ECO:0007669"/>
    <property type="project" value="UniProtKB-SubCell"/>
</dbReference>
<dbReference type="GO" id="GO:0051295">
    <property type="term" value="P:establishment of meiotic spindle localization"/>
    <property type="evidence" value="ECO:0007669"/>
    <property type="project" value="TreeGrafter"/>
</dbReference>
<gene>
    <name evidence="6" type="ORF">ACMD2_08421</name>
</gene>
<dbReference type="Pfam" id="PF00612">
    <property type="entry name" value="IQ"/>
    <property type="match status" value="5"/>
</dbReference>
<feature type="domain" description="Calponin-homology (CH)" evidence="5">
    <location>
        <begin position="165"/>
        <end position="277"/>
    </location>
</feature>
<sequence length="1026" mass="117031">MKANCPLVSDLRLKEKATRILMCYNPEWLRIGLHIVLAGDSLLCNEEREHEKEDLFLRMIIEKQFFSHSGVVKSFAYNKLVEGLYRPGYFEALGSIILKRFILLVISLDKAKTESSLPIKYGIDGLDGGSPLLFCRHSNIKSSQQIIHESLSEVMHGEGDLLVHLTIVGCKLNYVQSPLSEYDFIVRNLFQDLQDGIVLCRALQLLLCDASIISKVVAPSDTRKKNLQNCSIAIEYLKQAGVPLSAGDGVMIVAEDIANGDKELTMSLLWSVFVHLQFPLLVQRTSLVGEIAKLKASDMDLPKYNTKTNMALLLEWIQVVCGKYSIRVDTLSSLVDSRALCCLMNFYLNIDIPLTSQKELQVSHILNNDASPDERSVTILLTFLASQLLNSKKLDKVRKLTSRILEDQNAEIKVLAFSQMSFSGNGSPIRCRSQGNKLPKCASEQNNEGFDWAATVIQSQVRRIVARSKFLKIKRAASLLQSATRAWLAATSNIKHAFTCSDHSVLEQSSGNSNSYLKFMMERHNFVRTKRSVRLIQRALRAWIAQRRQLESIFLHSSLPNQQSICSKLENPRYQESMAAEKIQLAWRRYAYHKQFLENISAVVKIQSNWRSWSTRIHFSRQVRAIITIQARIRCLFCLRAFRRFRLAALVIQRFVRGWLARKALLGACFIQSKRKICGLYSTQCAGSVKSVEYSTVLNSVLRLQRWWRRILLCRSELMSVILIQACIRGWSSRREANKLRYSISVIQIKFDQSKASFAEMVEKCLISTIKEKAHVRCWIARQAVRRDKKRIILIQSQFRGYLVRKNSKEEVSNLRHRLQKSATNVKDDMRLINRLLSALSQLLTCRNISSIRQTCATLSMATEHSEKCCEMLADAGAVEILLKQVHSLNRGVPDQEVLKHVLCTLRNIAHFPKLLQVLINAPRSVEIIFQELLRNKSGTFFVACDLLKKITAAKEGRELTHKLHGHVRRLTIIIQDLERKIELEKRNARRGGGRDLTMLLRHKETVSLRALAEIIIKLCTTTLQA</sequence>
<dbReference type="InterPro" id="IPR001715">
    <property type="entry name" value="CH_dom"/>
</dbReference>
<evidence type="ECO:0000256" key="2">
    <source>
        <dbReference type="ARBA" id="ARBA00022490"/>
    </source>
</evidence>
<name>A0A199URC4_ANACO</name>
<dbReference type="SMART" id="SM00185">
    <property type="entry name" value="ARM"/>
    <property type="match status" value="1"/>
</dbReference>
<dbReference type="Gene3D" id="1.25.10.10">
    <property type="entry name" value="Leucine-rich Repeat Variant"/>
    <property type="match status" value="1"/>
</dbReference>
<evidence type="ECO:0000256" key="3">
    <source>
        <dbReference type="ARBA" id="ARBA00022737"/>
    </source>
</evidence>
<keyword evidence="3" id="KW-0677">Repeat</keyword>
<dbReference type="AlphaFoldDB" id="A0A199URC4"/>
<dbReference type="PROSITE" id="PS50096">
    <property type="entry name" value="IQ"/>
    <property type="match status" value="5"/>
</dbReference>
<dbReference type="Pfam" id="PF00307">
    <property type="entry name" value="CH"/>
    <property type="match status" value="1"/>
</dbReference>
<evidence type="ECO:0000256" key="1">
    <source>
        <dbReference type="ARBA" id="ARBA00004496"/>
    </source>
</evidence>
<dbReference type="InterPro" id="IPR011989">
    <property type="entry name" value="ARM-like"/>
</dbReference>
<dbReference type="GO" id="GO:0005516">
    <property type="term" value="F:calmodulin binding"/>
    <property type="evidence" value="ECO:0007669"/>
    <property type="project" value="UniProtKB-KW"/>
</dbReference>
<dbReference type="Gene3D" id="1.10.418.10">
    <property type="entry name" value="Calponin-like domain"/>
    <property type="match status" value="1"/>
</dbReference>
<comment type="subcellular location">
    <subcellularLocation>
        <location evidence="1">Cytoplasm</location>
    </subcellularLocation>
</comment>
<dbReference type="SUPFAM" id="SSF52540">
    <property type="entry name" value="P-loop containing nucleoside triphosphate hydrolases"/>
    <property type="match status" value="1"/>
</dbReference>
<evidence type="ECO:0000313" key="7">
    <source>
        <dbReference type="Proteomes" id="UP000092600"/>
    </source>
</evidence>
<reference evidence="6 7" key="1">
    <citation type="journal article" date="2016" name="DNA Res.">
        <title>The draft genome of MD-2 pineapple using hybrid error correction of long reads.</title>
        <authorList>
            <person name="Redwan R.M."/>
            <person name="Saidin A."/>
            <person name="Kumar S.V."/>
        </authorList>
    </citation>
    <scope>NUCLEOTIDE SEQUENCE [LARGE SCALE GENOMIC DNA]</scope>
    <source>
        <strain evidence="7">cv. MD2</strain>
        <tissue evidence="6">Leaf</tissue>
    </source>
</reference>
<evidence type="ECO:0000259" key="5">
    <source>
        <dbReference type="PROSITE" id="PS50021"/>
    </source>
</evidence>
<dbReference type="PANTHER" id="PTHR22706:SF1">
    <property type="entry name" value="ASSEMBLY FACTOR FOR SPINDLE MICROTUBULES"/>
    <property type="match status" value="1"/>
</dbReference>
<dbReference type="SUPFAM" id="SSF47576">
    <property type="entry name" value="Calponin-homology domain, CH-domain"/>
    <property type="match status" value="1"/>
</dbReference>
<protein>
    <submittedName>
        <fullName evidence="6">Abnormal spindle-like microcephaly-associated protein</fullName>
    </submittedName>
</protein>
<keyword evidence="2" id="KW-0963">Cytoplasm</keyword>
<evidence type="ECO:0000256" key="4">
    <source>
        <dbReference type="ARBA" id="ARBA00022860"/>
    </source>
</evidence>
<proteinExistence type="predicted"/>
<dbReference type="InterPro" id="IPR000048">
    <property type="entry name" value="IQ_motif_EF-hand-BS"/>
</dbReference>
<dbReference type="GO" id="GO:0000278">
    <property type="term" value="P:mitotic cell cycle"/>
    <property type="evidence" value="ECO:0007669"/>
    <property type="project" value="TreeGrafter"/>
</dbReference>
<dbReference type="InterPro" id="IPR051185">
    <property type="entry name" value="ASPM"/>
</dbReference>
<dbReference type="SUPFAM" id="SSF48371">
    <property type="entry name" value="ARM repeat"/>
    <property type="match status" value="1"/>
</dbReference>
<dbReference type="EMBL" id="LSRQ01005566">
    <property type="protein sequence ID" value="OAY67304.1"/>
    <property type="molecule type" value="Genomic_DNA"/>
</dbReference>
<dbReference type="PANTHER" id="PTHR22706">
    <property type="entry name" value="ASSEMBLY FACTOR FOR SPINDLE MICROTUBULES"/>
    <property type="match status" value="1"/>
</dbReference>
<dbReference type="Proteomes" id="UP000092600">
    <property type="component" value="Unassembled WGS sequence"/>
</dbReference>